<dbReference type="InterPro" id="IPR036915">
    <property type="entry name" value="Cyclin-like_sf"/>
</dbReference>
<reference evidence="12" key="1">
    <citation type="submission" date="2023-08" db="EMBL/GenBank/DDBJ databases">
        <title>Black Yeasts Isolated from many extreme environments.</title>
        <authorList>
            <person name="Coleine C."/>
            <person name="Stajich J.E."/>
            <person name="Selbmann L."/>
        </authorList>
    </citation>
    <scope>NUCLEOTIDE SEQUENCE</scope>
    <source>
        <strain evidence="12">CCFEE 5810</strain>
    </source>
</reference>
<evidence type="ECO:0000256" key="3">
    <source>
        <dbReference type="ARBA" id="ARBA00022723"/>
    </source>
</evidence>
<dbReference type="InterPro" id="IPR013150">
    <property type="entry name" value="TFIIB_cyclin"/>
</dbReference>
<feature type="compositionally biased region" description="Basic and acidic residues" evidence="10">
    <location>
        <begin position="364"/>
        <end position="380"/>
    </location>
</feature>
<feature type="region of interest" description="Disordered" evidence="10">
    <location>
        <begin position="1"/>
        <end position="37"/>
    </location>
</feature>
<dbReference type="GO" id="GO:0017025">
    <property type="term" value="F:TBP-class protein binding"/>
    <property type="evidence" value="ECO:0007669"/>
    <property type="project" value="InterPro"/>
</dbReference>
<dbReference type="AlphaFoldDB" id="A0AAN7VTB3"/>
<evidence type="ECO:0000313" key="13">
    <source>
        <dbReference type="Proteomes" id="UP001310594"/>
    </source>
</evidence>
<dbReference type="Gene3D" id="1.10.472.10">
    <property type="entry name" value="Cyclin-like"/>
    <property type="match status" value="2"/>
</dbReference>
<evidence type="ECO:0000256" key="6">
    <source>
        <dbReference type="ARBA" id="ARBA00023015"/>
    </source>
</evidence>
<evidence type="ECO:0000256" key="1">
    <source>
        <dbReference type="ARBA" id="ARBA00004123"/>
    </source>
</evidence>
<evidence type="ECO:0000256" key="8">
    <source>
        <dbReference type="ARBA" id="ARBA00023163"/>
    </source>
</evidence>
<keyword evidence="9" id="KW-0539">Nucleus</keyword>
<dbReference type="GO" id="GO:0008270">
    <property type="term" value="F:zinc ion binding"/>
    <property type="evidence" value="ECO:0007669"/>
    <property type="project" value="UniProtKB-KW"/>
</dbReference>
<evidence type="ECO:0000313" key="12">
    <source>
        <dbReference type="EMBL" id="KAK5692428.1"/>
    </source>
</evidence>
<sequence length="816" mass="89503">MSAPKAPPRRQRLDTLNPPPPGRPRPKPRAAPTRPACCEEPKIESEDGSRVCVNCGTQIEEANIVADVTFEENAQGAATVQGGFIGENARHARTLGTGAYRKIGGGQRDATQSIERTGRQALNALCPSLGVAEATQNIAQNLFNMAAQQEGGATNFTTGRRTDEVVGACLFAACRRAKDNAIMLMDIAEVQKINVFRLGEVYKDLCRNLYLTNNQVGTGLQHTIDIEPLIQKYCRKLEFGPKTRDVATDAVRILKRMKRDWIVTGRHPAGLCGACIILAARMNNFRRTVREVVYVAKVADQTIALRVEEFRRTRASNLTIDQFRQHGVNLKGSHDPPALSNSAREKARFEEKKRQRMEAGIARRTAERETLERESADREPIVISDGEEESDDDDSSRDGSAAPEEGEPRRKKRRTDGSATQQPPRFDADGFAIPALPVTDARDDEPDENATPKRKRGPGRPKGTKNKKHQLQPIEITEEELEVEQELADEIDENLHNELLEKMRDEAWQAKQDELAAEALERVQPELAQGREETLLAERRRREELGVDWRPDPEINTEDPSPEELEAEFENDPEVSNCLLNEEEAKVKEAIWIHHNEDWLRAQHEKELLRKMAEHLNPGGEAAKKSKRGAKGGKKRSKLGDGSVLENAETPIETPADAASAMLKKRAPAAFSKFVDYEALQKIYNPAGSPSPSQSEDGSRSRAVSVARSVAGGMQTPEPTQRVAERSVPGISTPGPREMSVVPGSPVPSQAQSPAGGDGEMEDDDEGSAGRGGWDDADDDWGGGEEDDDDADFNKAVGGSLGGALGGDGGEEGDEY</sequence>
<feature type="region of interest" description="Disordered" evidence="10">
    <location>
        <begin position="547"/>
        <end position="574"/>
    </location>
</feature>
<keyword evidence="8" id="KW-0804">Transcription</keyword>
<evidence type="ECO:0000259" key="11">
    <source>
        <dbReference type="SMART" id="SM00385"/>
    </source>
</evidence>
<dbReference type="InterPro" id="IPR000812">
    <property type="entry name" value="TFIIB"/>
</dbReference>
<organism evidence="12 13">
    <name type="scientific">Elasticomyces elasticus</name>
    <dbReference type="NCBI Taxonomy" id="574655"/>
    <lineage>
        <taxon>Eukaryota</taxon>
        <taxon>Fungi</taxon>
        <taxon>Dikarya</taxon>
        <taxon>Ascomycota</taxon>
        <taxon>Pezizomycotina</taxon>
        <taxon>Dothideomycetes</taxon>
        <taxon>Dothideomycetidae</taxon>
        <taxon>Mycosphaerellales</taxon>
        <taxon>Teratosphaeriaceae</taxon>
        <taxon>Elasticomyces</taxon>
    </lineage>
</organism>
<dbReference type="GO" id="GO:0005634">
    <property type="term" value="C:nucleus"/>
    <property type="evidence" value="ECO:0007669"/>
    <property type="project" value="UniProtKB-SubCell"/>
</dbReference>
<feature type="compositionally biased region" description="Low complexity" evidence="10">
    <location>
        <begin position="701"/>
        <end position="713"/>
    </location>
</feature>
<dbReference type="Pfam" id="PF00382">
    <property type="entry name" value="TFIIB"/>
    <property type="match status" value="2"/>
</dbReference>
<dbReference type="Proteomes" id="UP001310594">
    <property type="component" value="Unassembled WGS sequence"/>
</dbReference>
<keyword evidence="6" id="KW-0805">Transcription regulation</keyword>
<feature type="region of interest" description="Disordered" evidence="10">
    <location>
        <begin position="684"/>
        <end position="816"/>
    </location>
</feature>
<dbReference type="InterPro" id="IPR013763">
    <property type="entry name" value="Cyclin-like_dom"/>
</dbReference>
<feature type="domain" description="Cyclin-like" evidence="11">
    <location>
        <begin position="228"/>
        <end position="312"/>
    </location>
</feature>
<evidence type="ECO:0000256" key="2">
    <source>
        <dbReference type="ARBA" id="ARBA00010857"/>
    </source>
</evidence>
<feature type="domain" description="Cyclin-like" evidence="11">
    <location>
        <begin position="120"/>
        <end position="207"/>
    </location>
</feature>
<dbReference type="GO" id="GO:0001006">
    <property type="term" value="F:RNA polymerase III type 3 promoter sequence-specific DNA binding"/>
    <property type="evidence" value="ECO:0007669"/>
    <property type="project" value="TreeGrafter"/>
</dbReference>
<feature type="compositionally biased region" description="Gly residues" evidence="10">
    <location>
        <begin position="799"/>
        <end position="808"/>
    </location>
</feature>
<protein>
    <submittedName>
        <fullName evidence="12">Transcription factor TFIIIB subunit brf1</fullName>
    </submittedName>
</protein>
<feature type="region of interest" description="Disordered" evidence="10">
    <location>
        <begin position="327"/>
        <end position="476"/>
    </location>
</feature>
<dbReference type="GO" id="GO:0000126">
    <property type="term" value="C:transcription factor TFIIIB complex"/>
    <property type="evidence" value="ECO:0007669"/>
    <property type="project" value="TreeGrafter"/>
</dbReference>
<dbReference type="GO" id="GO:0000995">
    <property type="term" value="F:RNA polymerase III general transcription initiation factor activity"/>
    <property type="evidence" value="ECO:0007669"/>
    <property type="project" value="TreeGrafter"/>
</dbReference>
<comment type="similarity">
    <text evidence="2">Belongs to the TFIIB family.</text>
</comment>
<evidence type="ECO:0000256" key="5">
    <source>
        <dbReference type="ARBA" id="ARBA00022833"/>
    </source>
</evidence>
<dbReference type="FunFam" id="1.10.472.10:FF:000002">
    <property type="entry name" value="Transcription factor IIIB 90 kDa subunit"/>
    <property type="match status" value="1"/>
</dbReference>
<evidence type="ECO:0000256" key="10">
    <source>
        <dbReference type="SAM" id="MobiDB-lite"/>
    </source>
</evidence>
<keyword evidence="4" id="KW-0863">Zinc-finger</keyword>
<proteinExistence type="inferred from homology"/>
<dbReference type="InterPro" id="IPR011665">
    <property type="entry name" value="BRF1_TBP-bd_dom"/>
</dbReference>
<feature type="compositionally biased region" description="Acidic residues" evidence="10">
    <location>
        <begin position="555"/>
        <end position="573"/>
    </location>
</feature>
<evidence type="ECO:0000256" key="7">
    <source>
        <dbReference type="ARBA" id="ARBA00023159"/>
    </source>
</evidence>
<dbReference type="GO" id="GO:0070897">
    <property type="term" value="P:transcription preinitiation complex assembly"/>
    <property type="evidence" value="ECO:0007669"/>
    <property type="project" value="InterPro"/>
</dbReference>
<dbReference type="PANTHER" id="PTHR11618:SF4">
    <property type="entry name" value="TRANSCRIPTION FACTOR IIIB 90 KDA SUBUNIT"/>
    <property type="match status" value="1"/>
</dbReference>
<keyword evidence="3" id="KW-0479">Metal-binding</keyword>
<feature type="compositionally biased region" description="Basic and acidic residues" evidence="10">
    <location>
        <begin position="343"/>
        <end position="357"/>
    </location>
</feature>
<dbReference type="GO" id="GO:0097550">
    <property type="term" value="C:transcription preinitiation complex"/>
    <property type="evidence" value="ECO:0007669"/>
    <property type="project" value="TreeGrafter"/>
</dbReference>
<comment type="caution">
    <text evidence="12">The sequence shown here is derived from an EMBL/GenBank/DDBJ whole genome shotgun (WGS) entry which is preliminary data.</text>
</comment>
<feature type="compositionally biased region" description="Basic residues" evidence="10">
    <location>
        <begin position="625"/>
        <end position="637"/>
    </location>
</feature>
<dbReference type="Pfam" id="PF07741">
    <property type="entry name" value="BRF1"/>
    <property type="match status" value="1"/>
</dbReference>
<gene>
    <name evidence="12" type="primary">BRF1</name>
    <name evidence="12" type="ORF">LTR97_010736</name>
</gene>
<evidence type="ECO:0000256" key="4">
    <source>
        <dbReference type="ARBA" id="ARBA00022771"/>
    </source>
</evidence>
<keyword evidence="5" id="KW-0862">Zinc</keyword>
<name>A0AAN7VTB3_9PEZI</name>
<dbReference type="PANTHER" id="PTHR11618">
    <property type="entry name" value="TRANSCRIPTION INITIATION FACTOR IIB-RELATED"/>
    <property type="match status" value="1"/>
</dbReference>
<dbReference type="CDD" id="cd20554">
    <property type="entry name" value="CYCLIN_TFIIIB90_rpt2"/>
    <property type="match status" value="1"/>
</dbReference>
<feature type="compositionally biased region" description="Basic residues" evidence="10">
    <location>
        <begin position="452"/>
        <end position="470"/>
    </location>
</feature>
<feature type="compositionally biased region" description="Acidic residues" evidence="10">
    <location>
        <begin position="385"/>
        <end position="395"/>
    </location>
</feature>
<dbReference type="SMART" id="SM00385">
    <property type="entry name" value="CYCLIN"/>
    <property type="match status" value="2"/>
</dbReference>
<dbReference type="EMBL" id="JAVRQU010000019">
    <property type="protein sequence ID" value="KAK5692428.1"/>
    <property type="molecule type" value="Genomic_DNA"/>
</dbReference>
<accession>A0AAN7VTB3</accession>
<evidence type="ECO:0000256" key="9">
    <source>
        <dbReference type="ARBA" id="ARBA00023242"/>
    </source>
</evidence>
<dbReference type="SUPFAM" id="SSF47954">
    <property type="entry name" value="Cyclin-like"/>
    <property type="match status" value="2"/>
</dbReference>
<feature type="compositionally biased region" description="Acidic residues" evidence="10">
    <location>
        <begin position="775"/>
        <end position="791"/>
    </location>
</feature>
<comment type="subcellular location">
    <subcellularLocation>
        <location evidence="1">Nucleus</location>
    </subcellularLocation>
</comment>
<feature type="region of interest" description="Disordered" evidence="10">
    <location>
        <begin position="610"/>
        <end position="653"/>
    </location>
</feature>
<keyword evidence="7" id="KW-0010">Activator</keyword>
<dbReference type="Gene3D" id="1.20.5.650">
    <property type="entry name" value="Single helix bin"/>
    <property type="match status" value="1"/>
</dbReference>